<dbReference type="GO" id="GO:0006310">
    <property type="term" value="P:DNA recombination"/>
    <property type="evidence" value="ECO:0007669"/>
    <property type="project" value="UniProtKB-KW"/>
</dbReference>
<evidence type="ECO:0000313" key="18">
    <source>
        <dbReference type="Proteomes" id="UP000235392"/>
    </source>
</evidence>
<keyword evidence="3" id="KW-0540">Nuclease</keyword>
<dbReference type="EMBL" id="PGCI01000075">
    <property type="protein sequence ID" value="PLW42771.1"/>
    <property type="molecule type" value="Genomic_DNA"/>
</dbReference>
<keyword evidence="6" id="KW-0378">Hydrolase</keyword>
<dbReference type="GO" id="GO:0003723">
    <property type="term" value="F:RNA binding"/>
    <property type="evidence" value="ECO:0007669"/>
    <property type="project" value="UniProtKB-KW"/>
</dbReference>
<comment type="catalytic activity">
    <reaction evidence="13">
        <text>DNA(n) + a 2'-deoxyribonucleoside 5'-triphosphate = DNA(n+1) + diphosphate</text>
        <dbReference type="Rhea" id="RHEA:22508"/>
        <dbReference type="Rhea" id="RHEA-COMP:17339"/>
        <dbReference type="Rhea" id="RHEA-COMP:17340"/>
        <dbReference type="ChEBI" id="CHEBI:33019"/>
        <dbReference type="ChEBI" id="CHEBI:61560"/>
        <dbReference type="ChEBI" id="CHEBI:173112"/>
        <dbReference type="EC" id="2.7.7.49"/>
    </reaction>
</comment>
<evidence type="ECO:0000256" key="10">
    <source>
        <dbReference type="ARBA" id="ARBA00022918"/>
    </source>
</evidence>
<keyword evidence="11" id="KW-0808">Transferase</keyword>
<reference evidence="17 18" key="1">
    <citation type="submission" date="2017-11" db="EMBL/GenBank/DDBJ databases">
        <title>De novo assembly and phasing of dikaryotic genomes from two isolates of Puccinia coronata f. sp. avenae, the causal agent of oat crown rust.</title>
        <authorList>
            <person name="Miller M.E."/>
            <person name="Zhang Y."/>
            <person name="Omidvar V."/>
            <person name="Sperschneider J."/>
            <person name="Schwessinger B."/>
            <person name="Raley C."/>
            <person name="Palmer J.M."/>
            <person name="Garnica D."/>
            <person name="Upadhyaya N."/>
            <person name="Rathjen J."/>
            <person name="Taylor J.M."/>
            <person name="Park R.F."/>
            <person name="Dodds P.N."/>
            <person name="Hirsch C.D."/>
            <person name="Kianian S.F."/>
            <person name="Figueroa M."/>
        </authorList>
    </citation>
    <scope>NUCLEOTIDE SEQUENCE [LARGE SCALE GENOMIC DNA]</scope>
    <source>
        <strain evidence="17">12SD80</strain>
    </source>
</reference>
<dbReference type="Gene3D" id="3.30.420.10">
    <property type="entry name" value="Ribonuclease H-like superfamily/Ribonuclease H"/>
    <property type="match status" value="1"/>
</dbReference>
<dbReference type="PANTHER" id="PTHR42648">
    <property type="entry name" value="TRANSPOSASE, PUTATIVE-RELATED"/>
    <property type="match status" value="1"/>
</dbReference>
<protein>
    <recommendedName>
        <fullName evidence="16">Integrase catalytic domain-containing protein</fullName>
    </recommendedName>
</protein>
<evidence type="ECO:0000259" key="16">
    <source>
        <dbReference type="PROSITE" id="PS50994"/>
    </source>
</evidence>
<keyword evidence="4" id="KW-0479">Metal-binding</keyword>
<evidence type="ECO:0000256" key="13">
    <source>
        <dbReference type="ARBA" id="ARBA00048173"/>
    </source>
</evidence>
<evidence type="ECO:0000256" key="9">
    <source>
        <dbReference type="ARBA" id="ARBA00022908"/>
    </source>
</evidence>
<feature type="domain" description="Integrase catalytic" evidence="16">
    <location>
        <begin position="52"/>
        <end position="140"/>
    </location>
</feature>
<dbReference type="Pfam" id="PF25597">
    <property type="entry name" value="SH3_retrovirus"/>
    <property type="match status" value="1"/>
</dbReference>
<evidence type="ECO:0000256" key="14">
    <source>
        <dbReference type="ARBA" id="ARBA00049244"/>
    </source>
</evidence>
<dbReference type="InterPro" id="IPR036397">
    <property type="entry name" value="RNaseH_sf"/>
</dbReference>
<dbReference type="GO" id="GO:0003887">
    <property type="term" value="F:DNA-directed DNA polymerase activity"/>
    <property type="evidence" value="ECO:0007669"/>
    <property type="project" value="UniProtKB-KW"/>
</dbReference>
<proteinExistence type="predicted"/>
<dbReference type="InterPro" id="IPR039537">
    <property type="entry name" value="Retrotran_Ty1/copia-like"/>
</dbReference>
<comment type="caution">
    <text evidence="17">The sequence shown here is derived from an EMBL/GenBank/DDBJ whole genome shotgun (WGS) entry which is preliminary data.</text>
</comment>
<keyword evidence="8" id="KW-0694">RNA-binding</keyword>
<dbReference type="Proteomes" id="UP000235392">
    <property type="component" value="Unassembled WGS sequence"/>
</dbReference>
<evidence type="ECO:0000256" key="8">
    <source>
        <dbReference type="ARBA" id="ARBA00022884"/>
    </source>
</evidence>
<keyword evidence="10" id="KW-0695">RNA-directed DNA polymerase</keyword>
<keyword evidence="5" id="KW-0255">Endonuclease</keyword>
<gene>
    <name evidence="17" type="ORF">PCASD_06889</name>
</gene>
<evidence type="ECO:0000256" key="12">
    <source>
        <dbReference type="ARBA" id="ARBA00023172"/>
    </source>
</evidence>
<keyword evidence="1" id="KW-0815">Transposition</keyword>
<dbReference type="SUPFAM" id="SSF53098">
    <property type="entry name" value="Ribonuclease H-like"/>
    <property type="match status" value="1"/>
</dbReference>
<evidence type="ECO:0000256" key="5">
    <source>
        <dbReference type="ARBA" id="ARBA00022759"/>
    </source>
</evidence>
<evidence type="ECO:0000313" key="17">
    <source>
        <dbReference type="EMBL" id="PLW42771.1"/>
    </source>
</evidence>
<sequence>MPHNQQYWDGFLQSENPQVKGRNMQPSDCHYQALGGRNRQRHEGSQKQQRGEFSSNVFLEYLTKRQIKAERVLPYHHYQNGAIERFNRTLSKMGRTIMIDSRLDMSFWGFSFLWAGDTLNRIPNKSSSLVTPFEAFHGYKLSFDRFQLFGETGYINVHAENRKKLDARAIKGRVVAHCDDSKGWLFWIKEDKFLKASAIVDWKEKKPLLIRSPTLSIPNDISPLPLKQTTEPPQAQVPGELL</sequence>
<dbReference type="PROSITE" id="PS50994">
    <property type="entry name" value="INTEGRASE"/>
    <property type="match status" value="1"/>
</dbReference>
<dbReference type="GO" id="GO:0005634">
    <property type="term" value="C:nucleus"/>
    <property type="evidence" value="ECO:0007669"/>
    <property type="project" value="UniProtKB-ARBA"/>
</dbReference>
<dbReference type="PANTHER" id="PTHR42648:SF11">
    <property type="entry name" value="TRANSPOSON TY4-P GAG-POL POLYPROTEIN"/>
    <property type="match status" value="1"/>
</dbReference>
<dbReference type="InterPro" id="IPR001584">
    <property type="entry name" value="Integrase_cat-core"/>
</dbReference>
<keyword evidence="7" id="KW-0460">Magnesium</keyword>
<dbReference type="AlphaFoldDB" id="A0A2N5UYE5"/>
<evidence type="ECO:0000256" key="3">
    <source>
        <dbReference type="ARBA" id="ARBA00022722"/>
    </source>
</evidence>
<keyword evidence="2" id="KW-0548">Nucleotidyltransferase</keyword>
<dbReference type="GO" id="GO:0003964">
    <property type="term" value="F:RNA-directed DNA polymerase activity"/>
    <property type="evidence" value="ECO:0007669"/>
    <property type="project" value="UniProtKB-KW"/>
</dbReference>
<accession>A0A2N5UYE5</accession>
<evidence type="ECO:0000256" key="11">
    <source>
        <dbReference type="ARBA" id="ARBA00022932"/>
    </source>
</evidence>
<evidence type="ECO:0000256" key="15">
    <source>
        <dbReference type="SAM" id="MobiDB-lite"/>
    </source>
</evidence>
<organism evidence="17 18">
    <name type="scientific">Puccinia coronata f. sp. avenae</name>
    <dbReference type="NCBI Taxonomy" id="200324"/>
    <lineage>
        <taxon>Eukaryota</taxon>
        <taxon>Fungi</taxon>
        <taxon>Dikarya</taxon>
        <taxon>Basidiomycota</taxon>
        <taxon>Pucciniomycotina</taxon>
        <taxon>Pucciniomycetes</taxon>
        <taxon>Pucciniales</taxon>
        <taxon>Pucciniaceae</taxon>
        <taxon>Puccinia</taxon>
    </lineage>
</organism>
<evidence type="ECO:0000256" key="2">
    <source>
        <dbReference type="ARBA" id="ARBA00022695"/>
    </source>
</evidence>
<keyword evidence="12" id="KW-0233">DNA recombination</keyword>
<evidence type="ECO:0000256" key="4">
    <source>
        <dbReference type="ARBA" id="ARBA00022723"/>
    </source>
</evidence>
<dbReference type="GO" id="GO:0004519">
    <property type="term" value="F:endonuclease activity"/>
    <property type="evidence" value="ECO:0007669"/>
    <property type="project" value="UniProtKB-KW"/>
</dbReference>
<feature type="region of interest" description="Disordered" evidence="15">
    <location>
        <begin position="221"/>
        <end position="242"/>
    </location>
</feature>
<evidence type="ECO:0000256" key="6">
    <source>
        <dbReference type="ARBA" id="ARBA00022801"/>
    </source>
</evidence>
<dbReference type="GO" id="GO:0016787">
    <property type="term" value="F:hydrolase activity"/>
    <property type="evidence" value="ECO:0007669"/>
    <property type="project" value="UniProtKB-KW"/>
</dbReference>
<keyword evidence="11" id="KW-0239">DNA-directed DNA polymerase</keyword>
<dbReference type="GO" id="GO:0032196">
    <property type="term" value="P:transposition"/>
    <property type="evidence" value="ECO:0007669"/>
    <property type="project" value="UniProtKB-KW"/>
</dbReference>
<dbReference type="InterPro" id="IPR012337">
    <property type="entry name" value="RNaseH-like_sf"/>
</dbReference>
<evidence type="ECO:0000256" key="1">
    <source>
        <dbReference type="ARBA" id="ARBA00022578"/>
    </source>
</evidence>
<comment type="catalytic activity">
    <reaction evidence="14">
        <text>DNA(n) + a 2'-deoxyribonucleoside 5'-triphosphate = DNA(n+1) + diphosphate</text>
        <dbReference type="Rhea" id="RHEA:22508"/>
        <dbReference type="Rhea" id="RHEA-COMP:17339"/>
        <dbReference type="Rhea" id="RHEA-COMP:17340"/>
        <dbReference type="ChEBI" id="CHEBI:33019"/>
        <dbReference type="ChEBI" id="CHEBI:61560"/>
        <dbReference type="ChEBI" id="CHEBI:173112"/>
        <dbReference type="EC" id="2.7.7.7"/>
    </reaction>
</comment>
<name>A0A2N5UYE5_9BASI</name>
<dbReference type="InterPro" id="IPR057670">
    <property type="entry name" value="SH3_retrovirus"/>
</dbReference>
<evidence type="ECO:0000256" key="7">
    <source>
        <dbReference type="ARBA" id="ARBA00022842"/>
    </source>
</evidence>
<dbReference type="GO" id="GO:0046872">
    <property type="term" value="F:metal ion binding"/>
    <property type="evidence" value="ECO:0007669"/>
    <property type="project" value="UniProtKB-KW"/>
</dbReference>
<keyword evidence="9" id="KW-0229">DNA integration</keyword>
<dbReference type="GO" id="GO:0015074">
    <property type="term" value="P:DNA integration"/>
    <property type="evidence" value="ECO:0007669"/>
    <property type="project" value="UniProtKB-KW"/>
</dbReference>